<dbReference type="EMBL" id="JAMKPW020000002">
    <property type="protein sequence ID" value="KAK8219961.1"/>
    <property type="molecule type" value="Genomic_DNA"/>
</dbReference>
<sequence length="651" mass="73225">MATTTLPDGLSSLYKVQSGPSKGLTGWISCIGIVTFVLPAKPSRGSDWTMSFGLQDFECTTDVRFFRPSESDLPVVSTGDIVLLRNMKILNRSNVMSLISNAQTTFSIIPSASIPAPPFDLAYGDHRDLVGIRSNADQKLSIAERMYAIRLHHQLVPSSLGGSTAYNEPKPVQAPAVLYNTNAQAQSVPREITSTTIRKPSYSSIGNKFGLIGDANINKFYDLLVEVVRFYPGDFDVCELYVTDYTSHKFLYDYPAPEEEHELGRDGDTYGYMDYHKQQKRRWPGPYGQMALRVEVHQPHASFVKEKVKEGDWVILRNLRVKLSNANKMEGNMWPDQRYPSKVLIELPQKGKFEETTALLERKEKYWKGKKRVLSDDEDDDQPKVNAKKQRKKQKEKEKKRAKAAAAAGIDIEKYGVSDVEVAVSKYVRCANLDIGLSTLTQIMDTPRVWKTPAGEEVGLPFTVQKRRAKVRVVDFYPDSLVDLAKFGPASQSSEEIGSDIEMGGTADELTPGTGWEWNFFLLVEDAKPPLRLPEGEEPPRLWLHVANRDAQYLLKMDATDLKADGAALGQLKEKLFLLWGNLEELKSGTAEIAEPSTDDNQDVQKMMLPSNQPFECCIREFGHEVSEEDEGDETPMGHIRLYEMFETTIL</sequence>
<evidence type="ECO:0000313" key="2">
    <source>
        <dbReference type="Proteomes" id="UP001320706"/>
    </source>
</evidence>
<comment type="caution">
    <text evidence="1">The sequence shown here is derived from an EMBL/GenBank/DDBJ whole genome shotgun (WGS) entry which is preliminary data.</text>
</comment>
<name>A0ACC3SNW6_9PEZI</name>
<reference evidence="1" key="1">
    <citation type="submission" date="2024-02" db="EMBL/GenBank/DDBJ databases">
        <title>Metagenome Assembled Genome of Zalaria obscura JY119.</title>
        <authorList>
            <person name="Vighnesh L."/>
            <person name="Jagadeeshwari U."/>
            <person name="Venkata Ramana C."/>
            <person name="Sasikala C."/>
        </authorList>
    </citation>
    <scope>NUCLEOTIDE SEQUENCE</scope>
    <source>
        <strain evidence="1">JY119</strain>
    </source>
</reference>
<gene>
    <name evidence="1" type="ORF">M8818_000376</name>
</gene>
<proteinExistence type="predicted"/>
<evidence type="ECO:0000313" key="1">
    <source>
        <dbReference type="EMBL" id="KAK8219961.1"/>
    </source>
</evidence>
<organism evidence="1 2">
    <name type="scientific">Zalaria obscura</name>
    <dbReference type="NCBI Taxonomy" id="2024903"/>
    <lineage>
        <taxon>Eukaryota</taxon>
        <taxon>Fungi</taxon>
        <taxon>Dikarya</taxon>
        <taxon>Ascomycota</taxon>
        <taxon>Pezizomycotina</taxon>
        <taxon>Dothideomycetes</taxon>
        <taxon>Dothideomycetidae</taxon>
        <taxon>Dothideales</taxon>
        <taxon>Zalariaceae</taxon>
        <taxon>Zalaria</taxon>
    </lineage>
</organism>
<accession>A0ACC3SNW6</accession>
<keyword evidence="2" id="KW-1185">Reference proteome</keyword>
<protein>
    <submittedName>
        <fullName evidence="1">Uncharacterized protein</fullName>
    </submittedName>
</protein>
<dbReference type="Proteomes" id="UP001320706">
    <property type="component" value="Unassembled WGS sequence"/>
</dbReference>